<name>A0AB39WPM7_9FLAO</name>
<dbReference type="SUPFAM" id="SSF56935">
    <property type="entry name" value="Porins"/>
    <property type="match status" value="1"/>
</dbReference>
<evidence type="ECO:0000313" key="3">
    <source>
        <dbReference type="EMBL" id="XDV03433.1"/>
    </source>
</evidence>
<feature type="chain" id="PRO_5044233975" evidence="2">
    <location>
        <begin position="22"/>
        <end position="763"/>
    </location>
</feature>
<dbReference type="EMBL" id="CP165627">
    <property type="protein sequence ID" value="XDV03433.1"/>
    <property type="molecule type" value="Genomic_DNA"/>
</dbReference>
<reference evidence="3" key="1">
    <citation type="submission" date="2024-07" db="EMBL/GenBank/DDBJ databases">
        <authorList>
            <person name="Biller S.J."/>
        </authorList>
    </citation>
    <scope>NUCLEOTIDE SEQUENCE</scope>
    <source>
        <strain evidence="3">WC2429</strain>
    </source>
</reference>
<dbReference type="RefSeq" id="WP_369766126.1">
    <property type="nucleotide sequence ID" value="NZ_CP165627.1"/>
</dbReference>
<dbReference type="InterPro" id="IPR008969">
    <property type="entry name" value="CarboxyPept-like_regulatory"/>
</dbReference>
<organism evidence="3">
    <name type="scientific">Flavobacterium sp. WC2429</name>
    <dbReference type="NCBI Taxonomy" id="3234140"/>
    <lineage>
        <taxon>Bacteria</taxon>
        <taxon>Pseudomonadati</taxon>
        <taxon>Bacteroidota</taxon>
        <taxon>Flavobacteriia</taxon>
        <taxon>Flavobacteriales</taxon>
        <taxon>Flavobacteriaceae</taxon>
        <taxon>Flavobacterium</taxon>
    </lineage>
</organism>
<dbReference type="PANTHER" id="PTHR30069:SF29">
    <property type="entry name" value="HEMOGLOBIN AND HEMOGLOBIN-HAPTOGLOBIN-BINDING PROTEIN 1-RELATED"/>
    <property type="match status" value="1"/>
</dbReference>
<proteinExistence type="predicted"/>
<dbReference type="GO" id="GO:0044718">
    <property type="term" value="P:siderophore transmembrane transport"/>
    <property type="evidence" value="ECO:0007669"/>
    <property type="project" value="TreeGrafter"/>
</dbReference>
<dbReference type="GO" id="GO:0004180">
    <property type="term" value="F:carboxypeptidase activity"/>
    <property type="evidence" value="ECO:0007669"/>
    <property type="project" value="UniProtKB-KW"/>
</dbReference>
<keyword evidence="3" id="KW-0121">Carboxypeptidase</keyword>
<gene>
    <name evidence="3" type="ORF">AB3G32_07165</name>
</gene>
<keyword evidence="3" id="KW-0645">Protease</keyword>
<protein>
    <submittedName>
        <fullName evidence="3">Carboxypeptidase-like regulatory domain-containing protein</fullName>
    </submittedName>
</protein>
<keyword evidence="1 2" id="KW-0732">Signal</keyword>
<dbReference type="AlphaFoldDB" id="A0AB39WPM7"/>
<keyword evidence="3" id="KW-0378">Hydrolase</keyword>
<sequence length="763" mass="86350">MKAIILSSFLLLFGLKMVAQSKFTVGGLVRSKEKQAIIGANLTFVSRSNTFSTSTDSIGSYSIKLPPDFYNIEIRNVGFVSQYLKNTISNKTSLDVILERERGLLKEVIVVTNSKKPLSISSGNRLSFIPEKLSSIPSLMGVPDVIKLLQLTPGVQNSGDANGYLYVRGSDPGHNLMLYAETPIYGMAHLLGVFPFYNGDHIKEVLFDKSNSDARNGGRLSATVSILTNKKVPTKFSAKGNLGLIASQATLAIPISTTMGLYLSARKTYIDEIVGPLFNSSKSNENSDVKGLKYSFGDSNLTFIAALTKKHLFTVDAFVSGDILRITDSNLALNSNLKWSNTTISPSWQYLVSKGIIMTNSLYYTRYENRLYMEQATVQMNIASYVKDLGFSNSIKYSINEIPFETGLQYIIHELLPQKIEVSNLSMNATNQQAEIFKANSLALYTSAKPRLFDKVSAEIGFRVNYYSSDKGKTNYLHLEPRILLNYLPQINTSFFASYTRQNQYLNLITTSSVGIPTDFWVASSDGIPTQFSNEFSLGYSQKFKREFDFSLNTFYRTMNNLIEYPYGVTQFNEITTFKNDIVVGKGESYGLEWMLKKDNGKFTGWLSYTLSWANRKFDALNDGDHFYAKYDRRHNLALVGTFDLNLKWNFGITQIFSSGNRFTLPTSWYFINNNPVKEYGKYNNAQMPNYIRTDLSVNYYFIKTREKESALIFSVFNTFNIENPIYTVLNVAIDEDKQKIEVIPERKTLYSILPSVSWRFKF</sequence>
<evidence type="ECO:0000256" key="1">
    <source>
        <dbReference type="ARBA" id="ARBA00022729"/>
    </source>
</evidence>
<feature type="signal peptide" evidence="2">
    <location>
        <begin position="1"/>
        <end position="21"/>
    </location>
</feature>
<evidence type="ECO:0000256" key="2">
    <source>
        <dbReference type="SAM" id="SignalP"/>
    </source>
</evidence>
<accession>A0AB39WPM7</accession>
<dbReference type="SUPFAM" id="SSF49464">
    <property type="entry name" value="Carboxypeptidase regulatory domain-like"/>
    <property type="match status" value="1"/>
</dbReference>
<dbReference type="InterPro" id="IPR039426">
    <property type="entry name" value="TonB-dep_rcpt-like"/>
</dbReference>
<dbReference type="PANTHER" id="PTHR30069">
    <property type="entry name" value="TONB-DEPENDENT OUTER MEMBRANE RECEPTOR"/>
    <property type="match status" value="1"/>
</dbReference>
<dbReference type="Pfam" id="PF13715">
    <property type="entry name" value="CarbopepD_reg_2"/>
    <property type="match status" value="1"/>
</dbReference>
<dbReference type="GO" id="GO:0015344">
    <property type="term" value="F:siderophore uptake transmembrane transporter activity"/>
    <property type="evidence" value="ECO:0007669"/>
    <property type="project" value="TreeGrafter"/>
</dbReference>
<dbReference type="Gene3D" id="2.60.40.1120">
    <property type="entry name" value="Carboxypeptidase-like, regulatory domain"/>
    <property type="match status" value="1"/>
</dbReference>